<accession>A0A5D0NAC5</accession>
<dbReference type="STRING" id="1220554.GCA_001552135_05396"/>
<dbReference type="EMBL" id="VSFG01000011">
    <property type="protein sequence ID" value="TYB41271.1"/>
    <property type="molecule type" value="Genomic_DNA"/>
</dbReference>
<dbReference type="InterPro" id="IPR034660">
    <property type="entry name" value="DinB/YfiT-like"/>
</dbReference>
<organism evidence="2 3">
    <name type="scientific">Actinomadura chibensis</name>
    <dbReference type="NCBI Taxonomy" id="392828"/>
    <lineage>
        <taxon>Bacteria</taxon>
        <taxon>Bacillati</taxon>
        <taxon>Actinomycetota</taxon>
        <taxon>Actinomycetes</taxon>
        <taxon>Streptosporangiales</taxon>
        <taxon>Thermomonosporaceae</taxon>
        <taxon>Actinomadura</taxon>
    </lineage>
</organism>
<keyword evidence="2" id="KW-0413">Isomerase</keyword>
<evidence type="ECO:0000313" key="3">
    <source>
        <dbReference type="Proteomes" id="UP000323380"/>
    </source>
</evidence>
<dbReference type="GO" id="GO:0016853">
    <property type="term" value="F:isomerase activity"/>
    <property type="evidence" value="ECO:0007669"/>
    <property type="project" value="UniProtKB-KW"/>
</dbReference>
<comment type="caution">
    <text evidence="2">The sequence shown here is derived from an EMBL/GenBank/DDBJ whole genome shotgun (WGS) entry which is preliminary data.</text>
</comment>
<protein>
    <submittedName>
        <fullName evidence="2">Maleylpyruvate isomerase family mycothiol-dependent enzyme</fullName>
    </submittedName>
</protein>
<keyword evidence="2" id="KW-0670">Pyruvate</keyword>
<dbReference type="SUPFAM" id="SSF109854">
    <property type="entry name" value="DinB/YfiT-like putative metalloenzymes"/>
    <property type="match status" value="1"/>
</dbReference>
<feature type="domain" description="Mycothiol-dependent maleylpyruvate isomerase metal-binding" evidence="1">
    <location>
        <begin position="6"/>
        <end position="95"/>
    </location>
</feature>
<reference evidence="2 3" key="1">
    <citation type="submission" date="2019-08" db="EMBL/GenBank/DDBJ databases">
        <title>Actinomadura sp. nov. CYP1-5 isolated from mountain soil.</title>
        <authorList>
            <person name="Songsumanus A."/>
            <person name="Kuncharoen N."/>
            <person name="Kudo T."/>
            <person name="Yuki M."/>
            <person name="Igarashi Y."/>
            <person name="Tanasupawat S."/>
        </authorList>
    </citation>
    <scope>NUCLEOTIDE SEQUENCE [LARGE SCALE GENOMIC DNA]</scope>
    <source>
        <strain evidence="2 3">JCM 14158</strain>
    </source>
</reference>
<evidence type="ECO:0000259" key="1">
    <source>
        <dbReference type="Pfam" id="PF11716"/>
    </source>
</evidence>
<gene>
    <name evidence="2" type="ORF">FXF69_37380</name>
</gene>
<keyword evidence="3" id="KW-1185">Reference proteome</keyword>
<dbReference type="InterPro" id="IPR017517">
    <property type="entry name" value="Maleyloyr_isom"/>
</dbReference>
<dbReference type="Gene3D" id="1.20.120.450">
    <property type="entry name" value="dinb family like domain"/>
    <property type="match status" value="1"/>
</dbReference>
<name>A0A5D0NAC5_9ACTN</name>
<dbReference type="InterPro" id="IPR024344">
    <property type="entry name" value="MDMPI_metal-binding"/>
</dbReference>
<sequence length="216" mass="23050">MWRVIDAERTGVAELLAGLTDEQWERPSLCAGWRVREVAAHLGIGPRARLGWVLVETVRAGGGFNRMVDRTARREAARRSPEQLTAELREASGSRHLAPGQKLGYAMLDILVHGQDIAVPLGLDRAMPLEAARGSAEIAWRIGFPFHARRRLRGVRLAATDVDWTAGDGPEVAGPIAALLLLLTGRDGAALARLDGPGVAVLDGARSHPSGGAGSR</sequence>
<evidence type="ECO:0000313" key="2">
    <source>
        <dbReference type="EMBL" id="TYB41271.1"/>
    </source>
</evidence>
<dbReference type="GO" id="GO:0046872">
    <property type="term" value="F:metal ion binding"/>
    <property type="evidence" value="ECO:0007669"/>
    <property type="project" value="InterPro"/>
</dbReference>
<dbReference type="AlphaFoldDB" id="A0A5D0NAC5"/>
<dbReference type="Pfam" id="PF11716">
    <property type="entry name" value="MDMPI_N"/>
    <property type="match status" value="1"/>
</dbReference>
<dbReference type="NCBIfam" id="TIGR03083">
    <property type="entry name" value="maleylpyruvate isomerase family mycothiol-dependent enzyme"/>
    <property type="match status" value="1"/>
</dbReference>
<dbReference type="Proteomes" id="UP000323380">
    <property type="component" value="Unassembled WGS sequence"/>
</dbReference>
<proteinExistence type="predicted"/>